<dbReference type="InterPro" id="IPR043146">
    <property type="entry name" value="Penicillin_amidase_N_B-knob"/>
</dbReference>
<keyword evidence="9" id="KW-1185">Reference proteome</keyword>
<dbReference type="RefSeq" id="WP_152101719.1">
    <property type="nucleotide sequence ID" value="NZ_AP021861.1"/>
</dbReference>
<feature type="signal peptide" evidence="7">
    <location>
        <begin position="1"/>
        <end position="26"/>
    </location>
</feature>
<reference evidence="9" key="1">
    <citation type="submission" date="2019-10" db="EMBL/GenBank/DDBJ databases">
        <title>Lacipirellula parvula gen. nov., sp. nov., representing a lineage of planctomycetes widespread in freshwater anoxic habitats, and description of the family Lacipirellulaceae.</title>
        <authorList>
            <person name="Dedysh S.N."/>
            <person name="Kulichevskaya I.S."/>
            <person name="Beletsky A.V."/>
            <person name="Rakitin A.L."/>
            <person name="Mardanov A.V."/>
            <person name="Ivanova A.A."/>
            <person name="Saltykova V.X."/>
            <person name="Rijpstra W.I.C."/>
            <person name="Sinninghe Damste J.S."/>
            <person name="Ravin N.V."/>
        </authorList>
    </citation>
    <scope>NUCLEOTIDE SEQUENCE [LARGE SCALE GENOMIC DNA]</scope>
    <source>
        <strain evidence="9">PX69</strain>
    </source>
</reference>
<dbReference type="Gene3D" id="2.30.120.10">
    <property type="match status" value="1"/>
</dbReference>
<dbReference type="AlphaFoldDB" id="A0A5K7XJ72"/>
<name>A0A5K7XJ72_9BACT</name>
<evidence type="ECO:0000256" key="1">
    <source>
        <dbReference type="ARBA" id="ARBA00006586"/>
    </source>
</evidence>
<comment type="cofactor">
    <cofactor evidence="6">
        <name>Ca(2+)</name>
        <dbReference type="ChEBI" id="CHEBI:29108"/>
    </cofactor>
    <text evidence="6">Binds 1 Ca(2+) ion per dimer.</text>
</comment>
<evidence type="ECO:0008006" key="10">
    <source>
        <dbReference type="Google" id="ProtNLM"/>
    </source>
</evidence>
<dbReference type="SUPFAM" id="SSF56235">
    <property type="entry name" value="N-terminal nucleophile aminohydrolases (Ntn hydrolases)"/>
    <property type="match status" value="1"/>
</dbReference>
<dbReference type="InterPro" id="IPR043147">
    <property type="entry name" value="Penicillin_amidase_A-knob"/>
</dbReference>
<feature type="binding site" evidence="6">
    <location>
        <position position="275"/>
    </location>
    <ligand>
        <name>Ca(2+)</name>
        <dbReference type="ChEBI" id="CHEBI:29108"/>
    </ligand>
</feature>
<feature type="binding site" evidence="6">
    <location>
        <position position="272"/>
    </location>
    <ligand>
        <name>Ca(2+)</name>
        <dbReference type="ChEBI" id="CHEBI:29108"/>
    </ligand>
</feature>
<dbReference type="Gene3D" id="1.10.1400.10">
    <property type="match status" value="1"/>
</dbReference>
<dbReference type="Proteomes" id="UP000326837">
    <property type="component" value="Chromosome"/>
</dbReference>
<dbReference type="PIRSF" id="PIRSF001227">
    <property type="entry name" value="Pen_acylase"/>
    <property type="match status" value="1"/>
</dbReference>
<keyword evidence="4" id="KW-0865">Zymogen</keyword>
<dbReference type="Gene3D" id="1.10.439.10">
    <property type="entry name" value="Penicillin Amidohydrolase, domain 1"/>
    <property type="match status" value="1"/>
</dbReference>
<keyword evidence="3" id="KW-0378">Hydrolase</keyword>
<evidence type="ECO:0000256" key="4">
    <source>
        <dbReference type="ARBA" id="ARBA00023145"/>
    </source>
</evidence>
<evidence type="ECO:0000313" key="8">
    <source>
        <dbReference type="EMBL" id="BBO36568.1"/>
    </source>
</evidence>
<evidence type="ECO:0000256" key="2">
    <source>
        <dbReference type="ARBA" id="ARBA00022729"/>
    </source>
</evidence>
<feature type="chain" id="PRO_5024901889" description="Penicillin amidase family protein" evidence="7">
    <location>
        <begin position="27"/>
        <end position="746"/>
    </location>
</feature>
<keyword evidence="6" id="KW-0106">Calcium</keyword>
<evidence type="ECO:0000256" key="5">
    <source>
        <dbReference type="PIRSR" id="PIRSR001227-1"/>
    </source>
</evidence>
<dbReference type="Pfam" id="PF01804">
    <property type="entry name" value="Penicil_amidase"/>
    <property type="match status" value="1"/>
</dbReference>
<dbReference type="Gene3D" id="3.60.20.10">
    <property type="entry name" value="Glutamine Phosphoribosylpyrophosphate, subunit 1, domain 1"/>
    <property type="match status" value="1"/>
</dbReference>
<dbReference type="InterPro" id="IPR014395">
    <property type="entry name" value="Pen/GL7ACA/AHL_acylase"/>
</dbReference>
<dbReference type="PANTHER" id="PTHR34218">
    <property type="entry name" value="PEPTIDASE S45 PENICILLIN AMIDASE"/>
    <property type="match status" value="1"/>
</dbReference>
<dbReference type="GO" id="GO:0016811">
    <property type="term" value="F:hydrolase activity, acting on carbon-nitrogen (but not peptide) bonds, in linear amides"/>
    <property type="evidence" value="ECO:0007669"/>
    <property type="project" value="InterPro"/>
</dbReference>
<protein>
    <recommendedName>
        <fullName evidence="10">Penicillin amidase family protein</fullName>
    </recommendedName>
</protein>
<evidence type="ECO:0000256" key="3">
    <source>
        <dbReference type="ARBA" id="ARBA00022801"/>
    </source>
</evidence>
<dbReference type="GO" id="GO:0046872">
    <property type="term" value="F:metal ion binding"/>
    <property type="evidence" value="ECO:0007669"/>
    <property type="project" value="UniProtKB-KW"/>
</dbReference>
<organism evidence="8 9">
    <name type="scientific">Lacipirellula parvula</name>
    <dbReference type="NCBI Taxonomy" id="2650471"/>
    <lineage>
        <taxon>Bacteria</taxon>
        <taxon>Pseudomonadati</taxon>
        <taxon>Planctomycetota</taxon>
        <taxon>Planctomycetia</taxon>
        <taxon>Pirellulales</taxon>
        <taxon>Lacipirellulaceae</taxon>
        <taxon>Lacipirellula</taxon>
    </lineage>
</organism>
<gene>
    <name evidence="8" type="ORF">PLANPX_6180</name>
</gene>
<evidence type="ECO:0000256" key="6">
    <source>
        <dbReference type="PIRSR" id="PIRSR001227-2"/>
    </source>
</evidence>
<dbReference type="EMBL" id="AP021861">
    <property type="protein sequence ID" value="BBO36568.1"/>
    <property type="molecule type" value="Genomic_DNA"/>
</dbReference>
<comment type="similarity">
    <text evidence="1">Belongs to the peptidase S45 family.</text>
</comment>
<dbReference type="InterPro" id="IPR002692">
    <property type="entry name" value="S45"/>
</dbReference>
<evidence type="ECO:0000313" key="9">
    <source>
        <dbReference type="Proteomes" id="UP000326837"/>
    </source>
</evidence>
<feature type="active site" description="Nucleophile" evidence="5">
    <location>
        <position position="194"/>
    </location>
</feature>
<dbReference type="PANTHER" id="PTHR34218:SF3">
    <property type="entry name" value="ACYL-HOMOSERINE LACTONE ACYLASE PVDQ"/>
    <property type="match status" value="1"/>
</dbReference>
<sequence length="746" mass="84005">MHATLRIFLCALCVLCAEAFPAFITAAEPDALPTAGELAPHVTIHRDEFGLAHVIGDDDEATIFGYGYVQAEDYFWQVEDVYILALGRYSEVHGPQGINSDLLNRAFEIVPRSQRDFAALDRKSQRLYAAFVAGINHFLAMHPEVKPRMIERFEPWHVLAYFRQVALELSFRFTGLSDEFLPRRNPQIWAATGSNGWVVNGARSASGHPLLMASPHMPWFGFTQLMESHLQSKGGVDGAPWNFIGAGFYGSPTPAMGHNDRLGWTLVTNRPDIADLWRVKFSDPQQPLAYEYGNDYRQAEEWTETIRVRKSTGLEDRRHLFRKTHHGPIVQREDDRTMLAARISGLFEAVPMRQALGMMRAKNQAEFRTALAPMQMLFMNIVYADADGNSWFLYNGRIPRRNPRFDWSQPVDGADPAAEWLGVHELEELPQVSNPGAGFLQNCNSTPFQVTDGGNPQPQDFPKYMVGDGEVRNRRSLRSLELLRGVNKITFADWQRLAFDTEVYWARQELPKYAAELEKLKAADPKAAEQVRPYLEHLLAWDGRITADSTAATLCTAWYELLYGPSYPGETMRAQFVDKPEKQLAALVRAAEGLVDFHGDWKVPYGELYRSQRTSRVADLTDARFVDGGPSLPCIGGHGPMGVALTQYYSPSIDIPLVISQRKRYGMAGVSYLAAWEFAPEGVRGASLVPFGVSGDPRSPHYFDQSKLLAEQRLKTERFTEAQVLRHAVRSYRPGEEVTPAMPKTE</sequence>
<accession>A0A5K7XJ72</accession>
<dbReference type="InterPro" id="IPR023343">
    <property type="entry name" value="Penicillin_amidase_dom1"/>
</dbReference>
<dbReference type="KEGG" id="lpav:PLANPX_6180"/>
<dbReference type="InterPro" id="IPR029055">
    <property type="entry name" value="Ntn_hydrolases_N"/>
</dbReference>
<keyword evidence="2 7" id="KW-0732">Signal</keyword>
<keyword evidence="6" id="KW-0479">Metal-binding</keyword>
<proteinExistence type="inferred from homology"/>
<dbReference type="GO" id="GO:0017000">
    <property type="term" value="P:antibiotic biosynthetic process"/>
    <property type="evidence" value="ECO:0007669"/>
    <property type="project" value="InterPro"/>
</dbReference>
<evidence type="ECO:0000256" key="7">
    <source>
        <dbReference type="SAM" id="SignalP"/>
    </source>
</evidence>